<name>A0A3M9NSI4_9BACT</name>
<dbReference type="InterPro" id="IPR036388">
    <property type="entry name" value="WH-like_DNA-bd_sf"/>
</dbReference>
<proteinExistence type="inferred from homology"/>
<feature type="domain" description="RNA polymerase sigma factor 70 region 4 type 2" evidence="6">
    <location>
        <begin position="117"/>
        <end position="164"/>
    </location>
</feature>
<dbReference type="Proteomes" id="UP000267223">
    <property type="component" value="Unassembled WGS sequence"/>
</dbReference>
<gene>
    <name evidence="7" type="ORF">EFY79_02610</name>
</gene>
<dbReference type="SUPFAM" id="SSF88659">
    <property type="entry name" value="Sigma3 and sigma4 domains of RNA polymerase sigma factors"/>
    <property type="match status" value="1"/>
</dbReference>
<dbReference type="AlphaFoldDB" id="A0A3M9NSI4"/>
<dbReference type="InterPro" id="IPR014284">
    <property type="entry name" value="RNA_pol_sigma-70_dom"/>
</dbReference>
<dbReference type="PANTHER" id="PTHR43133">
    <property type="entry name" value="RNA POLYMERASE ECF-TYPE SIGMA FACTO"/>
    <property type="match status" value="1"/>
</dbReference>
<dbReference type="SUPFAM" id="SSF88946">
    <property type="entry name" value="Sigma2 domain of RNA polymerase sigma factors"/>
    <property type="match status" value="1"/>
</dbReference>
<keyword evidence="3" id="KW-0731">Sigma factor</keyword>
<evidence type="ECO:0000256" key="3">
    <source>
        <dbReference type="ARBA" id="ARBA00023082"/>
    </source>
</evidence>
<dbReference type="InterPro" id="IPR013324">
    <property type="entry name" value="RNA_pol_sigma_r3/r4-like"/>
</dbReference>
<dbReference type="Gene3D" id="1.10.10.10">
    <property type="entry name" value="Winged helix-like DNA-binding domain superfamily/Winged helix DNA-binding domain"/>
    <property type="match status" value="1"/>
</dbReference>
<dbReference type="OrthoDB" id="1056775at2"/>
<dbReference type="InterPro" id="IPR039425">
    <property type="entry name" value="RNA_pol_sigma-70-like"/>
</dbReference>
<accession>A0A3M9NSI4</accession>
<dbReference type="GO" id="GO:0006352">
    <property type="term" value="P:DNA-templated transcription initiation"/>
    <property type="evidence" value="ECO:0007669"/>
    <property type="project" value="InterPro"/>
</dbReference>
<keyword evidence="8" id="KW-1185">Reference proteome</keyword>
<dbReference type="InterPro" id="IPR013325">
    <property type="entry name" value="RNA_pol_sigma_r2"/>
</dbReference>
<keyword evidence="4" id="KW-0804">Transcription</keyword>
<dbReference type="GO" id="GO:0016987">
    <property type="term" value="F:sigma factor activity"/>
    <property type="evidence" value="ECO:0007669"/>
    <property type="project" value="UniProtKB-KW"/>
</dbReference>
<keyword evidence="2" id="KW-0805">Transcription regulation</keyword>
<evidence type="ECO:0000256" key="2">
    <source>
        <dbReference type="ARBA" id="ARBA00023015"/>
    </source>
</evidence>
<comment type="similarity">
    <text evidence="1">Belongs to the sigma-70 factor family. ECF subfamily.</text>
</comment>
<dbReference type="InterPro" id="IPR007627">
    <property type="entry name" value="RNA_pol_sigma70_r2"/>
</dbReference>
<organism evidence="7 8">
    <name type="scientific">Hanamia caeni</name>
    <dbReference type="NCBI Taxonomy" id="2294116"/>
    <lineage>
        <taxon>Bacteria</taxon>
        <taxon>Pseudomonadati</taxon>
        <taxon>Bacteroidota</taxon>
        <taxon>Chitinophagia</taxon>
        <taxon>Chitinophagales</taxon>
        <taxon>Chitinophagaceae</taxon>
        <taxon>Hanamia</taxon>
    </lineage>
</organism>
<evidence type="ECO:0000259" key="6">
    <source>
        <dbReference type="Pfam" id="PF08281"/>
    </source>
</evidence>
<dbReference type="NCBIfam" id="TIGR02937">
    <property type="entry name" value="sigma70-ECF"/>
    <property type="match status" value="1"/>
</dbReference>
<dbReference type="Gene3D" id="1.10.1740.10">
    <property type="match status" value="1"/>
</dbReference>
<comment type="caution">
    <text evidence="7">The sequence shown here is derived from an EMBL/GenBank/DDBJ whole genome shotgun (WGS) entry which is preliminary data.</text>
</comment>
<evidence type="ECO:0000313" key="8">
    <source>
        <dbReference type="Proteomes" id="UP000267223"/>
    </source>
</evidence>
<protein>
    <submittedName>
        <fullName evidence="7">Sigma-70 family RNA polymerase sigma factor</fullName>
    </submittedName>
</protein>
<reference evidence="7 8" key="1">
    <citation type="submission" date="2018-11" db="EMBL/GenBank/DDBJ databases">
        <title>Draft genome sequence of Ferruginibacter sp. BO-59.</title>
        <authorList>
            <person name="Im W.T."/>
        </authorList>
    </citation>
    <scope>NUCLEOTIDE SEQUENCE [LARGE SCALE GENOMIC DNA]</scope>
    <source>
        <strain evidence="7 8">BO-59</strain>
    </source>
</reference>
<dbReference type="PANTHER" id="PTHR43133:SF46">
    <property type="entry name" value="RNA POLYMERASE SIGMA-70 FACTOR ECF SUBFAMILY"/>
    <property type="match status" value="1"/>
</dbReference>
<evidence type="ECO:0000313" key="7">
    <source>
        <dbReference type="EMBL" id="RNI40207.1"/>
    </source>
</evidence>
<evidence type="ECO:0000256" key="1">
    <source>
        <dbReference type="ARBA" id="ARBA00010641"/>
    </source>
</evidence>
<dbReference type="GO" id="GO:0003677">
    <property type="term" value="F:DNA binding"/>
    <property type="evidence" value="ECO:0007669"/>
    <property type="project" value="InterPro"/>
</dbReference>
<dbReference type="EMBL" id="RJJR01000001">
    <property type="protein sequence ID" value="RNI40207.1"/>
    <property type="molecule type" value="Genomic_DNA"/>
</dbReference>
<evidence type="ECO:0000259" key="5">
    <source>
        <dbReference type="Pfam" id="PF04542"/>
    </source>
</evidence>
<dbReference type="Pfam" id="PF08281">
    <property type="entry name" value="Sigma70_r4_2"/>
    <property type="match status" value="1"/>
</dbReference>
<feature type="domain" description="RNA polymerase sigma-70 region 2" evidence="5">
    <location>
        <begin position="21"/>
        <end position="89"/>
    </location>
</feature>
<dbReference type="RefSeq" id="WP_123119098.1">
    <property type="nucleotide sequence ID" value="NZ_RJJR01000001.1"/>
</dbReference>
<dbReference type="InterPro" id="IPR013249">
    <property type="entry name" value="RNA_pol_sigma70_r4_t2"/>
</dbReference>
<dbReference type="Pfam" id="PF04542">
    <property type="entry name" value="Sigma70_r2"/>
    <property type="match status" value="1"/>
</dbReference>
<sequence>MDISQLIKEAKQGSTAAQKCLFDEMADKLLMICRRYVKNREDAEEMMLNGFYKFFKNLSSFSYQGDAALFAWLKKIMVNECLMFLRKKNVFTISSDLVAEEVSLQEEALNNLSAAEIFNLVVQLPVGYRTVFNLYEIEGMSHKDIAALLNISEGTSKSQLSKSKVLLQKMLLKKGVEYVKRKSQ</sequence>
<evidence type="ECO:0000256" key="4">
    <source>
        <dbReference type="ARBA" id="ARBA00023163"/>
    </source>
</evidence>